<evidence type="ECO:0000313" key="2">
    <source>
        <dbReference type="Proteomes" id="UP001148838"/>
    </source>
</evidence>
<keyword evidence="2" id="KW-1185">Reference proteome</keyword>
<sequence>MAGLFEGGNEPPGSLKASDWLFNDAVSTTRLLIVDEIGDEMVFGEMRPRIRHRLPGIRLKVGETSENTQPGNGIAATLTTSNGLHFDSSVFAEAGHVDLISREHTNMRRCRHRKWSAVYGEERA</sequence>
<protein>
    <submittedName>
        <fullName evidence="1">Uncharacterized protein</fullName>
    </submittedName>
</protein>
<proteinExistence type="predicted"/>
<accession>A0ABQ8SUK1</accession>
<name>A0ABQ8SUK1_PERAM</name>
<dbReference type="Proteomes" id="UP001148838">
    <property type="component" value="Unassembled WGS sequence"/>
</dbReference>
<comment type="caution">
    <text evidence="1">The sequence shown here is derived from an EMBL/GenBank/DDBJ whole genome shotgun (WGS) entry which is preliminary data.</text>
</comment>
<organism evidence="1 2">
    <name type="scientific">Periplaneta americana</name>
    <name type="common">American cockroach</name>
    <name type="synonym">Blatta americana</name>
    <dbReference type="NCBI Taxonomy" id="6978"/>
    <lineage>
        <taxon>Eukaryota</taxon>
        <taxon>Metazoa</taxon>
        <taxon>Ecdysozoa</taxon>
        <taxon>Arthropoda</taxon>
        <taxon>Hexapoda</taxon>
        <taxon>Insecta</taxon>
        <taxon>Pterygota</taxon>
        <taxon>Neoptera</taxon>
        <taxon>Polyneoptera</taxon>
        <taxon>Dictyoptera</taxon>
        <taxon>Blattodea</taxon>
        <taxon>Blattoidea</taxon>
        <taxon>Blattidae</taxon>
        <taxon>Blattinae</taxon>
        <taxon>Periplaneta</taxon>
    </lineage>
</organism>
<evidence type="ECO:0000313" key="1">
    <source>
        <dbReference type="EMBL" id="KAJ4437874.1"/>
    </source>
</evidence>
<gene>
    <name evidence="1" type="ORF">ANN_13813</name>
</gene>
<dbReference type="EMBL" id="JAJSOF020000019">
    <property type="protein sequence ID" value="KAJ4437874.1"/>
    <property type="molecule type" value="Genomic_DNA"/>
</dbReference>
<reference evidence="1 2" key="1">
    <citation type="journal article" date="2022" name="Allergy">
        <title>Genome assembly and annotation of Periplaneta americana reveal a comprehensive cockroach allergen profile.</title>
        <authorList>
            <person name="Wang L."/>
            <person name="Xiong Q."/>
            <person name="Saelim N."/>
            <person name="Wang L."/>
            <person name="Nong W."/>
            <person name="Wan A.T."/>
            <person name="Shi M."/>
            <person name="Liu X."/>
            <person name="Cao Q."/>
            <person name="Hui J.H.L."/>
            <person name="Sookrung N."/>
            <person name="Leung T.F."/>
            <person name="Tungtrongchitr A."/>
            <person name="Tsui S.K.W."/>
        </authorList>
    </citation>
    <scope>NUCLEOTIDE SEQUENCE [LARGE SCALE GENOMIC DNA]</scope>
    <source>
        <strain evidence="1">PWHHKU_190912</strain>
    </source>
</reference>